<dbReference type="RefSeq" id="WP_098695495.1">
    <property type="nucleotide sequence ID" value="NZ_CP023778.1"/>
</dbReference>
<name>A0A291RLE3_9NOCA</name>
<protein>
    <submittedName>
        <fullName evidence="2">Uncharacterized protein</fullName>
    </submittedName>
</protein>
<dbReference type="Proteomes" id="UP000221961">
    <property type="component" value="Chromosome"/>
</dbReference>
<dbReference type="AlphaFoldDB" id="A0A291RLE3"/>
<evidence type="ECO:0000313" key="3">
    <source>
        <dbReference type="Proteomes" id="UP000221961"/>
    </source>
</evidence>
<feature type="compositionally biased region" description="Low complexity" evidence="1">
    <location>
        <begin position="35"/>
        <end position="57"/>
    </location>
</feature>
<sequence length="204" mass="21693">MVAVLVIGAGIVVLATRHKSGNHASASAATPSLVPATTSSAATGRPTTTSSSSASSRFSYQEQAKDWNFKLGDVSLHADWVEGVDHPTCADIEKNGKLTSLGCQYAAEMVYRAEDGGLMLTQFVMGMADADKASAASGQYSDSDLNLRPGSYIDHFAVGKWKDDAQGQYLVLTMVTATDAVDEDTAKKYLRYLHGDMLGALTFR</sequence>
<feature type="region of interest" description="Disordered" evidence="1">
    <location>
        <begin position="23"/>
        <end position="57"/>
    </location>
</feature>
<accession>A0A291RLE3</accession>
<evidence type="ECO:0000313" key="2">
    <source>
        <dbReference type="EMBL" id="ATL68406.1"/>
    </source>
</evidence>
<dbReference type="KEGG" id="ntp:CRH09_21700"/>
<organism evidence="2 3">
    <name type="scientific">Nocardia terpenica</name>
    <dbReference type="NCBI Taxonomy" id="455432"/>
    <lineage>
        <taxon>Bacteria</taxon>
        <taxon>Bacillati</taxon>
        <taxon>Actinomycetota</taxon>
        <taxon>Actinomycetes</taxon>
        <taxon>Mycobacteriales</taxon>
        <taxon>Nocardiaceae</taxon>
        <taxon>Nocardia</taxon>
    </lineage>
</organism>
<proteinExistence type="predicted"/>
<gene>
    <name evidence="2" type="ORF">CRH09_21700</name>
</gene>
<evidence type="ECO:0000256" key="1">
    <source>
        <dbReference type="SAM" id="MobiDB-lite"/>
    </source>
</evidence>
<dbReference type="EMBL" id="CP023778">
    <property type="protein sequence ID" value="ATL68406.1"/>
    <property type="molecule type" value="Genomic_DNA"/>
</dbReference>
<dbReference type="GeneID" id="88359971"/>
<reference evidence="2 3" key="1">
    <citation type="submission" date="2017-10" db="EMBL/GenBank/DDBJ databases">
        <title>Comparative genomics between pathogenic Norcardia.</title>
        <authorList>
            <person name="Zeng L."/>
        </authorList>
    </citation>
    <scope>NUCLEOTIDE SEQUENCE [LARGE SCALE GENOMIC DNA]</scope>
    <source>
        <strain evidence="2 3">NC_YFY_NT001</strain>
    </source>
</reference>